<dbReference type="SUPFAM" id="SSF48371">
    <property type="entry name" value="ARM repeat"/>
    <property type="match status" value="1"/>
</dbReference>
<proteinExistence type="predicted"/>
<dbReference type="GO" id="GO:0005096">
    <property type="term" value="F:GTPase activator activity"/>
    <property type="evidence" value="ECO:0007669"/>
    <property type="project" value="InterPro"/>
</dbReference>
<keyword evidence="3" id="KW-1185">Reference proteome</keyword>
<dbReference type="InterPro" id="IPR033162">
    <property type="entry name" value="TBCD"/>
</dbReference>
<dbReference type="GO" id="GO:0000226">
    <property type="term" value="P:microtubule cytoskeleton organization"/>
    <property type="evidence" value="ECO:0007669"/>
    <property type="project" value="TreeGrafter"/>
</dbReference>
<dbReference type="GO" id="GO:0007023">
    <property type="term" value="P:post-chaperonin tubulin folding pathway"/>
    <property type="evidence" value="ECO:0007669"/>
    <property type="project" value="InterPro"/>
</dbReference>
<evidence type="ECO:0000313" key="3">
    <source>
        <dbReference type="Proteomes" id="UP000182334"/>
    </source>
</evidence>
<dbReference type="Pfam" id="PF23579">
    <property type="entry name" value="ARM_TBCD"/>
    <property type="match status" value="1"/>
</dbReference>
<dbReference type="STRING" id="45354.A0A1L0D331"/>
<dbReference type="InterPro" id="IPR058033">
    <property type="entry name" value="ARM_TBCD_2nd"/>
</dbReference>
<dbReference type="Proteomes" id="UP000182334">
    <property type="component" value="Chromosome II"/>
</dbReference>
<dbReference type="OrthoDB" id="10253476at2759"/>
<name>A0A1L0D331_9ASCO</name>
<dbReference type="GO" id="GO:0048487">
    <property type="term" value="F:beta-tubulin binding"/>
    <property type="evidence" value="ECO:0007669"/>
    <property type="project" value="InterPro"/>
</dbReference>
<sequence>MDGGECRVLRADVANSRLESLLLEISAYSPTSNLAKVTEKITKAVLQINEFELLPKLLDSHLQSYVDTILASYILLQKRNPLLCKHLAELIYVLTKVRGYKVVGNHFPNDVYDVPNLLKVLNSEKVDDFETYLNLLWLSTLVMVPFPLASIQAGLENDIAEVAVRFMTIRTNASKSQLMLLILLSNLVTRPDCSHLLSEYVEETSQDWVSMDQNAKLGHLMAFNHILKRYSNQTVLDLAPIIYSKMVYLDFTQHKHNPSYHVNSIHVLYLIKVSAKIARIAVLADDFATVASILNNYIHEVVDSLGDRFDAKLRESTAKNLCKIVSFLNTKAVNYASQLTWFVTDQLRIPELRCGSFVDDLAVSSKNLVVSRYHTVILFLGFLALTKSAPFEMVVTILSVFHSTCTISKSTFSFVQGSQLRDASCFAAWAIIRSLKMEDFSKLQGAYPNLWHTVFSDIMRIIIFDEDFTIRRCGIAVLQEFVGRFGSTYFKIIFPEKNNNETGALTLHLIELFQSSAVSSPRDAHLLILQVIELGFPKSLFYGSLFEEMINREVRFESRKLGGHYLTKLCALSPSYEWPGQSQYSTAEIVQSLISLYGKADMTSLYSLGEFLFAGLVNDQQYTSISEIIENVHFDHHRNKPFQAESLLHLYNAYLPGASTFPTNLEENILSITRLGPLEDLFIELQVMFDFLAASNALPIRPWELIRYIEHGNILLAQTSTKYIISQNVLSTAQAIVLNPKVNADTRALLVSSLGKAVKLTEETGISDEFSEMVLSLLDDYTLTTEGDVGLKVRGAALMVLENHPDFARHLGNEVEHRLIRLAGEPMDKLRVWSFRLLCEIKNIDTYKKNYQIYLSDYNQYFIDLVHFYNVHMSEDLTPSFWKGIVHTSGGLTGSNLLINISLRQVLVIANELNGPDVVVSQLLKLLRIPPQQKVADLDQRTRKTFNMALNLLGRIFDSGVELSPEFLFEALFIRTYNLQINTTDSTRIRLALKVFQHLSTSQHCNAEIRVKSRKRLCWITCFHPAEKVRASSADCLFEICNELDLHNEILTSVEDATWAMSKKSKADLQKLEQAYLSM</sequence>
<dbReference type="InterPro" id="IPR016024">
    <property type="entry name" value="ARM-type_fold"/>
</dbReference>
<dbReference type="Pfam" id="PF25767">
    <property type="entry name" value="ARM_TBCD_2nd"/>
    <property type="match status" value="1"/>
</dbReference>
<reference evidence="2 3" key="1">
    <citation type="submission" date="2016-10" db="EMBL/GenBank/DDBJ databases">
        <authorList>
            <person name="de Groot N.N."/>
        </authorList>
    </citation>
    <scope>NUCLEOTIDE SEQUENCE [LARGE SCALE GENOMIC DNA]</scope>
    <source>
        <strain evidence="2 3">CBS 141442</strain>
    </source>
</reference>
<dbReference type="PANTHER" id="PTHR12658:SF0">
    <property type="entry name" value="TUBULIN-SPECIFIC CHAPERONE D"/>
    <property type="match status" value="1"/>
</dbReference>
<dbReference type="AlphaFoldDB" id="A0A1L0D331"/>
<protein>
    <submittedName>
        <fullName evidence="2">CIC11C00000003030</fullName>
    </submittedName>
</protein>
<accession>A0A1L0D331</accession>
<evidence type="ECO:0000259" key="1">
    <source>
        <dbReference type="Pfam" id="PF25767"/>
    </source>
</evidence>
<evidence type="ECO:0000313" key="2">
    <source>
        <dbReference type="EMBL" id="SGZ50900.1"/>
    </source>
</evidence>
<gene>
    <name evidence="2" type="ORF">SAMEA4029010_CIC11G00000003030</name>
</gene>
<dbReference type="GO" id="GO:0007021">
    <property type="term" value="P:tubulin complex assembly"/>
    <property type="evidence" value="ECO:0007669"/>
    <property type="project" value="InterPro"/>
</dbReference>
<organism evidence="2 3">
    <name type="scientific">Sungouiella intermedia</name>
    <dbReference type="NCBI Taxonomy" id="45354"/>
    <lineage>
        <taxon>Eukaryota</taxon>
        <taxon>Fungi</taxon>
        <taxon>Dikarya</taxon>
        <taxon>Ascomycota</taxon>
        <taxon>Saccharomycotina</taxon>
        <taxon>Pichiomycetes</taxon>
        <taxon>Metschnikowiaceae</taxon>
        <taxon>Sungouiella</taxon>
    </lineage>
</organism>
<feature type="domain" description="Tubulin-folding cofactor D ARM repeats" evidence="1">
    <location>
        <begin position="396"/>
        <end position="487"/>
    </location>
</feature>
<dbReference type="PANTHER" id="PTHR12658">
    <property type="entry name" value="BETA-TUBULIN COFACTOR D"/>
    <property type="match status" value="1"/>
</dbReference>
<dbReference type="EMBL" id="LT635757">
    <property type="protein sequence ID" value="SGZ50900.1"/>
    <property type="molecule type" value="Genomic_DNA"/>
</dbReference>